<reference evidence="1 2" key="1">
    <citation type="journal article" date="2017" name="Genome Biol. Evol.">
        <title>Phytophthora megakarya and P. palmivora, closely related causal agents of cacao black pod rot, underwent increases in genome sizes and gene numbers by different mechanisms.</title>
        <authorList>
            <person name="Ali S.S."/>
            <person name="Shao J."/>
            <person name="Lary D.J."/>
            <person name="Kronmiller B."/>
            <person name="Shen D."/>
            <person name="Strem M.D."/>
            <person name="Amoako-Attah I."/>
            <person name="Akrofi A.Y."/>
            <person name="Begoude B.A."/>
            <person name="Ten Hoopen G.M."/>
            <person name="Coulibaly K."/>
            <person name="Kebe B.I."/>
            <person name="Melnick R.L."/>
            <person name="Guiltinan M.J."/>
            <person name="Tyler B.M."/>
            <person name="Meinhardt L.W."/>
            <person name="Bailey B.A."/>
        </authorList>
    </citation>
    <scope>NUCLEOTIDE SEQUENCE [LARGE SCALE GENOMIC DNA]</scope>
    <source>
        <strain evidence="2">sbr112.9</strain>
    </source>
</reference>
<dbReference type="InterPro" id="IPR043502">
    <property type="entry name" value="DNA/RNA_pol_sf"/>
</dbReference>
<dbReference type="EMBL" id="NCKW01016849">
    <property type="protein sequence ID" value="POM60590.1"/>
    <property type="molecule type" value="Genomic_DNA"/>
</dbReference>
<comment type="caution">
    <text evidence="1">The sequence shown here is derived from an EMBL/GenBank/DDBJ whole genome shotgun (WGS) entry which is preliminary data.</text>
</comment>
<dbReference type="InterPro" id="IPR043128">
    <property type="entry name" value="Rev_trsase/Diguanyl_cyclase"/>
</dbReference>
<dbReference type="SUPFAM" id="SSF56672">
    <property type="entry name" value="DNA/RNA polymerases"/>
    <property type="match status" value="1"/>
</dbReference>
<accession>A0A2P4X500</accession>
<organism evidence="1 2">
    <name type="scientific">Phytophthora palmivora</name>
    <dbReference type="NCBI Taxonomy" id="4796"/>
    <lineage>
        <taxon>Eukaryota</taxon>
        <taxon>Sar</taxon>
        <taxon>Stramenopiles</taxon>
        <taxon>Oomycota</taxon>
        <taxon>Peronosporomycetes</taxon>
        <taxon>Peronosporales</taxon>
        <taxon>Peronosporaceae</taxon>
        <taxon>Phytophthora</taxon>
    </lineage>
</organism>
<dbReference type="OrthoDB" id="95426at2759"/>
<dbReference type="Gene3D" id="3.30.70.270">
    <property type="match status" value="2"/>
</dbReference>
<dbReference type="Proteomes" id="UP000237271">
    <property type="component" value="Unassembled WGS sequence"/>
</dbReference>
<dbReference type="AlphaFoldDB" id="A0A2P4X500"/>
<evidence type="ECO:0000313" key="1">
    <source>
        <dbReference type="EMBL" id="POM60590.1"/>
    </source>
</evidence>
<gene>
    <name evidence="1" type="ORF">PHPALM_30531</name>
</gene>
<name>A0A2P4X500_9STRA</name>
<keyword evidence="2" id="KW-1185">Reference proteome</keyword>
<sequence length="492" mass="54646">MSGPRYTMDSDGDVDMSIPQPIFEWERYVEKIQHRCTTTGETFENVVATVKGCLKRGTLKNLAVYVLKKPLASVTDVGVMNVVKVRCHTLKNEAFRYYEDFNAFMEDNGLQGLIGTGMPCLILSGGGDEPLLGRDVLEELGIDVEQQLAQLAGPALLDGNAPPKEHIGAVRVLLEEFPDVWREAVGADPSAKVEPLRVKLRPDAVPYRSVPRKYAPLQAGFIRDYVKALMDEGPIEQSNSARMFIPIAGTMPSIAAQADAFQGKKMAYSHQLGFRKEQWTPLHFQSQVQATMALLIPHSALVRVDDVILFGATIAELLQTLRSFFETVTEANFKLNIVKSSLFELEILWCGRLIFSEGIRDNPSRVSALEDLPLPVTVADLQYFVCATNWLHDSLPDYSRIIGPLQAKQNAERKRIRRCSRNALNVPTDWTADEEAAYQGVVSLVKASALMGFPDPDAQLLLFTDASATGYSIIVAQVRHWDVSLPVDEQNH</sequence>
<evidence type="ECO:0008006" key="3">
    <source>
        <dbReference type="Google" id="ProtNLM"/>
    </source>
</evidence>
<dbReference type="InterPro" id="IPR051320">
    <property type="entry name" value="Viral_Replic_Matur_Polypro"/>
</dbReference>
<proteinExistence type="predicted"/>
<dbReference type="PANTHER" id="PTHR33064">
    <property type="entry name" value="POL PROTEIN"/>
    <property type="match status" value="1"/>
</dbReference>
<protein>
    <recommendedName>
        <fullName evidence="3">Reverse transcriptase domain-containing protein</fullName>
    </recommendedName>
</protein>
<dbReference type="PANTHER" id="PTHR33064:SF37">
    <property type="entry name" value="RIBONUCLEASE H"/>
    <property type="match status" value="1"/>
</dbReference>
<evidence type="ECO:0000313" key="2">
    <source>
        <dbReference type="Proteomes" id="UP000237271"/>
    </source>
</evidence>